<sequence length="477" mass="52050">MPMIKYQSDLASELTTTLSTLEAASERFAARHPGEPASRQPVHVVYGGAHLFSRNSAAKLGELALRSLDSYAPDPFTFARALGLPGSSELTSDEAAAKSLYITDPDALRRDDPNTWLAIAVYDRVRGKLETEPVEDFRLDFEDGYGNRPDDEEDATAVGAAQEVAAGMSAGTLPPFCGIRIKPLEGALLVRSLRTLDLFVSTVVRATGALPNNFVVTLPKISVPEQVTTLVRAFEVLERRHGLAPGSMKLELMIELAHGLYDERGQLLLPQLLTAAEGRCVAAHFGTYDFTASYGVTAAHQRMDHPACDFALDLMKAAFAETGVFLSDGATNVMPVPLHRGGDLTSEQTRDNRAAVHAAWHLCHRHIRRSLTRGYYQGWDLHPAQLPIRYAACYAFFLESFEPAAKRLRNFIDQAAKATLVGDVFDDAATGQGLLNYFLRALGCGAVSLEEIEVTGLTEAELQMRSFVQILAGRRVS</sequence>
<reference evidence="4 5" key="1">
    <citation type="submission" date="2014-12" db="EMBL/GenBank/DDBJ databases">
        <title>Genome assembly of Enhygromyxa salina DSM 15201.</title>
        <authorList>
            <person name="Sharma G."/>
            <person name="Subramanian S."/>
        </authorList>
    </citation>
    <scope>NUCLEOTIDE SEQUENCE [LARGE SCALE GENOMIC DNA]</scope>
    <source>
        <strain evidence="4 5">DSM 15201</strain>
    </source>
</reference>
<evidence type="ECO:0000256" key="3">
    <source>
        <dbReference type="ARBA" id="ARBA00022842"/>
    </source>
</evidence>
<dbReference type="PANTHER" id="PTHR32308">
    <property type="entry name" value="LYASE BETA SUBUNIT, PUTATIVE (AFU_ORTHOLOGUE AFUA_4G13030)-RELATED"/>
    <property type="match status" value="1"/>
</dbReference>
<dbReference type="AlphaFoldDB" id="A0A0C2D6P9"/>
<evidence type="ECO:0000313" key="5">
    <source>
        <dbReference type="Proteomes" id="UP000031599"/>
    </source>
</evidence>
<proteinExistence type="predicted"/>
<organism evidence="4 5">
    <name type="scientific">Enhygromyxa salina</name>
    <dbReference type="NCBI Taxonomy" id="215803"/>
    <lineage>
        <taxon>Bacteria</taxon>
        <taxon>Pseudomonadati</taxon>
        <taxon>Myxococcota</taxon>
        <taxon>Polyangia</taxon>
        <taxon>Nannocystales</taxon>
        <taxon>Nannocystaceae</taxon>
        <taxon>Enhygromyxa</taxon>
    </lineage>
</organism>
<dbReference type="SUPFAM" id="SSF51621">
    <property type="entry name" value="Phosphoenolpyruvate/pyruvate domain"/>
    <property type="match status" value="1"/>
</dbReference>
<comment type="caution">
    <text evidence="4">The sequence shown here is derived from an EMBL/GenBank/DDBJ whole genome shotgun (WGS) entry which is preliminary data.</text>
</comment>
<dbReference type="EMBL" id="JMCC02000008">
    <property type="protein sequence ID" value="KIG18856.1"/>
    <property type="molecule type" value="Genomic_DNA"/>
</dbReference>
<dbReference type="GO" id="GO:0003824">
    <property type="term" value="F:catalytic activity"/>
    <property type="evidence" value="ECO:0007669"/>
    <property type="project" value="InterPro"/>
</dbReference>
<evidence type="ECO:0008006" key="6">
    <source>
        <dbReference type="Google" id="ProtNLM"/>
    </source>
</evidence>
<dbReference type="InterPro" id="IPR015813">
    <property type="entry name" value="Pyrv/PenolPyrv_kinase-like_dom"/>
</dbReference>
<evidence type="ECO:0000256" key="1">
    <source>
        <dbReference type="ARBA" id="ARBA00001946"/>
    </source>
</evidence>
<comment type="cofactor">
    <cofactor evidence="1">
        <name>Mg(2+)</name>
        <dbReference type="ChEBI" id="CHEBI:18420"/>
    </cofactor>
</comment>
<dbReference type="PANTHER" id="PTHR32308:SF10">
    <property type="entry name" value="CITRATE LYASE SUBUNIT BETA"/>
    <property type="match status" value="1"/>
</dbReference>
<evidence type="ECO:0000256" key="2">
    <source>
        <dbReference type="ARBA" id="ARBA00022723"/>
    </source>
</evidence>
<dbReference type="Gene3D" id="3.20.20.60">
    <property type="entry name" value="Phosphoenolpyruvate-binding domains"/>
    <property type="match status" value="1"/>
</dbReference>
<keyword evidence="2" id="KW-0479">Metal-binding</keyword>
<dbReference type="InterPro" id="IPR054255">
    <property type="entry name" value="DUF6986"/>
</dbReference>
<keyword evidence="3" id="KW-0460">Magnesium</keyword>
<dbReference type="Pfam" id="PF22484">
    <property type="entry name" value="DUF6986"/>
    <property type="match status" value="1"/>
</dbReference>
<evidence type="ECO:0000313" key="4">
    <source>
        <dbReference type="EMBL" id="KIG18856.1"/>
    </source>
</evidence>
<name>A0A0C2D6P9_9BACT</name>
<dbReference type="InterPro" id="IPR040442">
    <property type="entry name" value="Pyrv_kinase-like_dom_sf"/>
</dbReference>
<dbReference type="GO" id="GO:0006107">
    <property type="term" value="P:oxaloacetate metabolic process"/>
    <property type="evidence" value="ECO:0007669"/>
    <property type="project" value="TreeGrafter"/>
</dbReference>
<dbReference type="Proteomes" id="UP000031599">
    <property type="component" value="Unassembled WGS sequence"/>
</dbReference>
<gene>
    <name evidence="4" type="ORF">DB30_07192</name>
</gene>
<dbReference type="GO" id="GO:0000287">
    <property type="term" value="F:magnesium ion binding"/>
    <property type="evidence" value="ECO:0007669"/>
    <property type="project" value="TreeGrafter"/>
</dbReference>
<protein>
    <recommendedName>
        <fullName evidence="6">Phosphoenolpyruvate kinase</fullName>
    </recommendedName>
</protein>
<accession>A0A0C2D6P9</accession>